<evidence type="ECO:0000313" key="7">
    <source>
        <dbReference type="EMBL" id="SHL16066.1"/>
    </source>
</evidence>
<dbReference type="AlphaFoldDB" id="A0A1M6YCM2"/>
<keyword evidence="3" id="KW-0560">Oxidoreductase</keyword>
<gene>
    <name evidence="7" type="ORF">SAMN02745216_04729</name>
</gene>
<evidence type="ECO:0000256" key="4">
    <source>
        <dbReference type="ARBA" id="ARBA00023004"/>
    </source>
</evidence>
<reference evidence="8" key="1">
    <citation type="submission" date="2016-11" db="EMBL/GenBank/DDBJ databases">
        <authorList>
            <person name="Varghese N."/>
            <person name="Submissions S."/>
        </authorList>
    </citation>
    <scope>NUCLEOTIDE SEQUENCE [LARGE SCALE GENOMIC DNA]</scope>
    <source>
        <strain evidence="8">DSM 16219</strain>
    </source>
</reference>
<dbReference type="InterPro" id="IPR045220">
    <property type="entry name" value="FRHB/FDHB/HCAR-like"/>
</dbReference>
<dbReference type="GO" id="GO:0046872">
    <property type="term" value="F:metal ion binding"/>
    <property type="evidence" value="ECO:0007669"/>
    <property type="project" value="UniProtKB-KW"/>
</dbReference>
<evidence type="ECO:0000313" key="8">
    <source>
        <dbReference type="Proteomes" id="UP000183994"/>
    </source>
</evidence>
<evidence type="ECO:0000259" key="6">
    <source>
        <dbReference type="PROSITE" id="PS51379"/>
    </source>
</evidence>
<dbReference type="PANTHER" id="PTHR31332">
    <property type="entry name" value="7-HYDROXYMETHYL CHLOROPHYLL A REDUCTASE, CHLOROPLASTIC"/>
    <property type="match status" value="1"/>
</dbReference>
<dbReference type="Pfam" id="PF13237">
    <property type="entry name" value="Fer4_10"/>
    <property type="match status" value="1"/>
</dbReference>
<name>A0A1M6YCM2_9BACT</name>
<dbReference type="OrthoDB" id="3247493at2"/>
<accession>A0A1M6YCM2</accession>
<keyword evidence="4" id="KW-0408">Iron</keyword>
<sequence>MKTFFDLIQEVQKPGLCHRCGGCVTFCNALNYGALDLDSDGKPYYSNIEKCIECGLCHAICPEIDELDEETKRRSAWSEPMGRVIETTVARADSGQIREKGTDGGVITALLMHLFDRGRIDAAIVARQVGPFARRPFLASSKEDILDAAGFYFDTSHGPKSLSDHYKTYSSIQAFDPLIKRGFERVALVGTPCQIQSVRRMQTLGLIPSDSIRLCLGLFCSGNFVFTDKEQKFLADLGEFDWNDVKRINIKEKFQIHLTSGEVRQLDVDALDPIRRYACRYCPDYSAEFADISFGGVGAEEGWTTVISRTPNGRAALADAMEAGAIASFNRDEKPGYASDALETVHQKSVKKRKKAIEERKKLGGVNVKVAM</sequence>
<dbReference type="RefSeq" id="WP_073478719.1">
    <property type="nucleotide sequence ID" value="NZ_FQZU01000048.1"/>
</dbReference>
<dbReference type="PROSITE" id="PS51379">
    <property type="entry name" value="4FE4S_FER_2"/>
    <property type="match status" value="1"/>
</dbReference>
<comment type="cofactor">
    <cofactor evidence="1">
        <name>FAD</name>
        <dbReference type="ChEBI" id="CHEBI:57692"/>
    </cofactor>
</comment>
<dbReference type="GO" id="GO:0051536">
    <property type="term" value="F:iron-sulfur cluster binding"/>
    <property type="evidence" value="ECO:0007669"/>
    <property type="project" value="UniProtKB-KW"/>
</dbReference>
<dbReference type="InterPro" id="IPR017900">
    <property type="entry name" value="4Fe4S_Fe_S_CS"/>
</dbReference>
<dbReference type="Pfam" id="PF04432">
    <property type="entry name" value="FrhB_FdhB_C"/>
    <property type="match status" value="1"/>
</dbReference>
<evidence type="ECO:0000256" key="1">
    <source>
        <dbReference type="ARBA" id="ARBA00001974"/>
    </source>
</evidence>
<dbReference type="PANTHER" id="PTHR31332:SF6">
    <property type="entry name" value="FORMATE DEHYDROGENASE SUBUNIT BETA"/>
    <property type="match status" value="1"/>
</dbReference>
<dbReference type="PROSITE" id="PS00198">
    <property type="entry name" value="4FE4S_FER_1"/>
    <property type="match status" value="1"/>
</dbReference>
<dbReference type="InterPro" id="IPR007525">
    <property type="entry name" value="FrhB_FdhB_C"/>
</dbReference>
<dbReference type="InterPro" id="IPR007516">
    <property type="entry name" value="Co_F420_Hydgase/DH_bsu_N"/>
</dbReference>
<dbReference type="Gene3D" id="3.30.70.20">
    <property type="match status" value="1"/>
</dbReference>
<dbReference type="STRING" id="1121393.SAMN02745216_04729"/>
<keyword evidence="2" id="KW-0479">Metal-binding</keyword>
<dbReference type="Pfam" id="PF04422">
    <property type="entry name" value="FrhB_FdhB_N"/>
    <property type="match status" value="1"/>
</dbReference>
<organism evidence="7 8">
    <name type="scientific">Desulfatibacillum alkenivorans DSM 16219</name>
    <dbReference type="NCBI Taxonomy" id="1121393"/>
    <lineage>
        <taxon>Bacteria</taxon>
        <taxon>Pseudomonadati</taxon>
        <taxon>Thermodesulfobacteriota</taxon>
        <taxon>Desulfobacteria</taxon>
        <taxon>Desulfobacterales</taxon>
        <taxon>Desulfatibacillaceae</taxon>
        <taxon>Desulfatibacillum</taxon>
    </lineage>
</organism>
<evidence type="ECO:0000256" key="2">
    <source>
        <dbReference type="ARBA" id="ARBA00022723"/>
    </source>
</evidence>
<dbReference type="Proteomes" id="UP000183994">
    <property type="component" value="Unassembled WGS sequence"/>
</dbReference>
<protein>
    <submittedName>
        <fullName evidence="7">Coenzyme F420 hydrogenase subunit beta</fullName>
    </submittedName>
</protein>
<evidence type="ECO:0000256" key="5">
    <source>
        <dbReference type="ARBA" id="ARBA00023014"/>
    </source>
</evidence>
<dbReference type="GO" id="GO:0052592">
    <property type="term" value="F:oxidoreductase activity, acting on CH or CH2 groups, with an iron-sulfur protein as acceptor"/>
    <property type="evidence" value="ECO:0007669"/>
    <property type="project" value="TreeGrafter"/>
</dbReference>
<keyword evidence="8" id="KW-1185">Reference proteome</keyword>
<feature type="domain" description="4Fe-4S ferredoxin-type" evidence="6">
    <location>
        <begin position="41"/>
        <end position="72"/>
    </location>
</feature>
<dbReference type="SUPFAM" id="SSF54862">
    <property type="entry name" value="4Fe-4S ferredoxins"/>
    <property type="match status" value="1"/>
</dbReference>
<keyword evidence="5" id="KW-0411">Iron-sulfur</keyword>
<dbReference type="InterPro" id="IPR017896">
    <property type="entry name" value="4Fe4S_Fe-S-bd"/>
</dbReference>
<dbReference type="EMBL" id="FQZU01000048">
    <property type="protein sequence ID" value="SHL16066.1"/>
    <property type="molecule type" value="Genomic_DNA"/>
</dbReference>
<proteinExistence type="predicted"/>
<evidence type="ECO:0000256" key="3">
    <source>
        <dbReference type="ARBA" id="ARBA00023002"/>
    </source>
</evidence>